<accession>A0ABU6PWZ3</accession>
<evidence type="ECO:0000256" key="7">
    <source>
        <dbReference type="ARBA" id="ARBA00023288"/>
    </source>
</evidence>
<evidence type="ECO:0000259" key="8">
    <source>
        <dbReference type="Pfam" id="PF05504"/>
    </source>
</evidence>
<dbReference type="PANTHER" id="PTHR35789">
    <property type="entry name" value="SPORE GERMINATION PROTEIN B3"/>
    <property type="match status" value="1"/>
</dbReference>
<proteinExistence type="inferred from homology"/>
<evidence type="ECO:0000313" key="10">
    <source>
        <dbReference type="EMBL" id="MED5019405.1"/>
    </source>
</evidence>
<sequence>MVQRLWLCTICLLLLLPLGGCWDSKYLDDLSIVVAIGVDKDPKNDDNIRVTLQVVVPNQVSDSQSGGGKEGIPVTNYTGTGKTLLETFTSMTSLASRRLYFAHNQVMILGEELARNGVEDLFDIVDRDPEIRTDFDMLVAKNAKAEDILKTITSMEKIPVQQIYNMIKTYHERVGVIYPVKAREFIAALQSDQDDAALPSIELIGNANEAQKKSNTEQIEPENYLRMDSMSVFKDGKLAGFLNPKESQGLTIVKNKLKRMLIEIPVGDHGIVSIAPIQNQTKVEAVFRGGKPVITISVEHKAYVLDNNNSIVKLQDCGQIHWLEHQAEKIQRELILRSMGRLQSMNSDAAAYAKYVYQTNPKFWKRNKKDWNSIFPDISTKVEVNIAIVGTGIRTRTYIGEK</sequence>
<evidence type="ECO:0000256" key="1">
    <source>
        <dbReference type="ARBA" id="ARBA00004635"/>
    </source>
</evidence>
<keyword evidence="5" id="KW-0472">Membrane</keyword>
<evidence type="ECO:0000256" key="4">
    <source>
        <dbReference type="ARBA" id="ARBA00022729"/>
    </source>
</evidence>
<evidence type="ECO:0000256" key="2">
    <source>
        <dbReference type="ARBA" id="ARBA00007886"/>
    </source>
</evidence>
<dbReference type="NCBIfam" id="TIGR02887">
    <property type="entry name" value="spore_ger_x_C"/>
    <property type="match status" value="1"/>
</dbReference>
<dbReference type="PANTHER" id="PTHR35789:SF1">
    <property type="entry name" value="SPORE GERMINATION PROTEIN B3"/>
    <property type="match status" value="1"/>
</dbReference>
<keyword evidence="4" id="KW-0732">Signal</keyword>
<dbReference type="Gene3D" id="6.20.190.10">
    <property type="entry name" value="Nutrient germinant receptor protein C, domain 1"/>
    <property type="match status" value="1"/>
</dbReference>
<keyword evidence="11" id="KW-1185">Reference proteome</keyword>
<evidence type="ECO:0000256" key="3">
    <source>
        <dbReference type="ARBA" id="ARBA00022544"/>
    </source>
</evidence>
<evidence type="ECO:0000259" key="9">
    <source>
        <dbReference type="Pfam" id="PF25198"/>
    </source>
</evidence>
<protein>
    <submittedName>
        <fullName evidence="10">Ger(X)C family spore germination protein</fullName>
    </submittedName>
</protein>
<comment type="caution">
    <text evidence="10">The sequence shown here is derived from an EMBL/GenBank/DDBJ whole genome shotgun (WGS) entry which is preliminary data.</text>
</comment>
<dbReference type="Pfam" id="PF25198">
    <property type="entry name" value="Spore_GerAC_N"/>
    <property type="match status" value="1"/>
</dbReference>
<dbReference type="InterPro" id="IPR057336">
    <property type="entry name" value="GerAC_N"/>
</dbReference>
<dbReference type="EMBL" id="JARTLD010000048">
    <property type="protein sequence ID" value="MED5019405.1"/>
    <property type="molecule type" value="Genomic_DNA"/>
</dbReference>
<dbReference type="InterPro" id="IPR046953">
    <property type="entry name" value="Spore_GerAC-like_C"/>
</dbReference>
<evidence type="ECO:0000256" key="6">
    <source>
        <dbReference type="ARBA" id="ARBA00023139"/>
    </source>
</evidence>
<feature type="domain" description="Spore germination protein N-terminal" evidence="9">
    <location>
        <begin position="23"/>
        <end position="202"/>
    </location>
</feature>
<comment type="similarity">
    <text evidence="2">Belongs to the GerABKC lipoprotein family.</text>
</comment>
<comment type="subcellular location">
    <subcellularLocation>
        <location evidence="1">Membrane</location>
        <topology evidence="1">Lipid-anchor</topology>
    </subcellularLocation>
</comment>
<feature type="domain" description="Spore germination GerAC-like C-terminal" evidence="8">
    <location>
        <begin position="230"/>
        <end position="392"/>
    </location>
</feature>
<dbReference type="InterPro" id="IPR008844">
    <property type="entry name" value="Spore_GerAC-like"/>
</dbReference>
<dbReference type="InterPro" id="IPR038501">
    <property type="entry name" value="Spore_GerAC_C_sf"/>
</dbReference>
<dbReference type="Gene3D" id="3.30.300.210">
    <property type="entry name" value="Nutrient germinant receptor protein C, domain 3"/>
    <property type="match status" value="1"/>
</dbReference>
<keyword evidence="6" id="KW-0564">Palmitate</keyword>
<evidence type="ECO:0000313" key="11">
    <source>
        <dbReference type="Proteomes" id="UP001343257"/>
    </source>
</evidence>
<evidence type="ECO:0000256" key="5">
    <source>
        <dbReference type="ARBA" id="ARBA00023136"/>
    </source>
</evidence>
<dbReference type="Proteomes" id="UP001343257">
    <property type="component" value="Unassembled WGS sequence"/>
</dbReference>
<keyword evidence="3" id="KW-0309">Germination</keyword>
<name>A0ABU6PWZ3_9BACL</name>
<reference evidence="10 11" key="1">
    <citation type="submission" date="2023-03" db="EMBL/GenBank/DDBJ databases">
        <title>Bacillus Genome Sequencing.</title>
        <authorList>
            <person name="Dunlap C."/>
        </authorList>
    </citation>
    <scope>NUCLEOTIDE SEQUENCE [LARGE SCALE GENOMIC DNA]</scope>
    <source>
        <strain evidence="10 11">NRS-52</strain>
    </source>
</reference>
<gene>
    <name evidence="10" type="ORF">P9847_19055</name>
</gene>
<dbReference type="RefSeq" id="WP_328280358.1">
    <property type="nucleotide sequence ID" value="NZ_JARTLD010000048.1"/>
</dbReference>
<dbReference type="Pfam" id="PF05504">
    <property type="entry name" value="Spore_GerAC"/>
    <property type="match status" value="1"/>
</dbReference>
<organism evidence="10 11">
    <name type="scientific">Paenibacillus chibensis</name>
    <dbReference type="NCBI Taxonomy" id="59846"/>
    <lineage>
        <taxon>Bacteria</taxon>
        <taxon>Bacillati</taxon>
        <taxon>Bacillota</taxon>
        <taxon>Bacilli</taxon>
        <taxon>Bacillales</taxon>
        <taxon>Paenibacillaceae</taxon>
        <taxon>Paenibacillus</taxon>
    </lineage>
</organism>
<keyword evidence="7" id="KW-0449">Lipoprotein</keyword>